<sequence length="149" mass="17054">MDLSQLNTNVTLEEYKDNTCLYDFDLTQDFSSSDPFMNVARSDGISLHLKFAEDLPFFPDTERNKIKKKHFSTSDTDSDLESTYVCDEDDRNSIHSSRSKKVSNQKPWNQEPASAEKDQIEGKPYDIIISDYLKLGKEKISPLPVYIGS</sequence>
<proteinExistence type="predicted"/>
<evidence type="ECO:0000313" key="2">
    <source>
        <dbReference type="EMBL" id="GFT36542.1"/>
    </source>
</evidence>
<name>A0A8X6TP73_NEPPI</name>
<protein>
    <submittedName>
        <fullName evidence="2">Uncharacterized protein</fullName>
    </submittedName>
</protein>
<organism evidence="2 3">
    <name type="scientific">Nephila pilipes</name>
    <name type="common">Giant wood spider</name>
    <name type="synonym">Nephila maculata</name>
    <dbReference type="NCBI Taxonomy" id="299642"/>
    <lineage>
        <taxon>Eukaryota</taxon>
        <taxon>Metazoa</taxon>
        <taxon>Ecdysozoa</taxon>
        <taxon>Arthropoda</taxon>
        <taxon>Chelicerata</taxon>
        <taxon>Arachnida</taxon>
        <taxon>Araneae</taxon>
        <taxon>Araneomorphae</taxon>
        <taxon>Entelegynae</taxon>
        <taxon>Araneoidea</taxon>
        <taxon>Nephilidae</taxon>
        <taxon>Nephila</taxon>
    </lineage>
</organism>
<feature type="compositionally biased region" description="Acidic residues" evidence="1">
    <location>
        <begin position="76"/>
        <end position="90"/>
    </location>
</feature>
<evidence type="ECO:0000313" key="3">
    <source>
        <dbReference type="Proteomes" id="UP000887013"/>
    </source>
</evidence>
<feature type="region of interest" description="Disordered" evidence="1">
    <location>
        <begin position="68"/>
        <end position="120"/>
    </location>
</feature>
<accession>A0A8X6TP73</accession>
<dbReference type="EMBL" id="BMAW01013953">
    <property type="protein sequence ID" value="GFT36542.1"/>
    <property type="molecule type" value="Genomic_DNA"/>
</dbReference>
<dbReference type="Proteomes" id="UP000887013">
    <property type="component" value="Unassembled WGS sequence"/>
</dbReference>
<dbReference type="AlphaFoldDB" id="A0A8X6TP73"/>
<gene>
    <name evidence="2" type="primary">AVEN_196087_1</name>
    <name evidence="2" type="ORF">NPIL_52121</name>
</gene>
<reference evidence="2" key="1">
    <citation type="submission" date="2020-08" db="EMBL/GenBank/DDBJ databases">
        <title>Multicomponent nature underlies the extraordinary mechanical properties of spider dragline silk.</title>
        <authorList>
            <person name="Kono N."/>
            <person name="Nakamura H."/>
            <person name="Mori M."/>
            <person name="Yoshida Y."/>
            <person name="Ohtoshi R."/>
            <person name="Malay A.D."/>
            <person name="Moran D.A.P."/>
            <person name="Tomita M."/>
            <person name="Numata K."/>
            <person name="Arakawa K."/>
        </authorList>
    </citation>
    <scope>NUCLEOTIDE SEQUENCE</scope>
</reference>
<keyword evidence="3" id="KW-1185">Reference proteome</keyword>
<comment type="caution">
    <text evidence="2">The sequence shown here is derived from an EMBL/GenBank/DDBJ whole genome shotgun (WGS) entry which is preliminary data.</text>
</comment>
<evidence type="ECO:0000256" key="1">
    <source>
        <dbReference type="SAM" id="MobiDB-lite"/>
    </source>
</evidence>